<evidence type="ECO:0000313" key="3">
    <source>
        <dbReference type="Proteomes" id="UP000076825"/>
    </source>
</evidence>
<proteinExistence type="predicted"/>
<organism evidence="2 3">
    <name type="scientific">Bordetella trematum</name>
    <dbReference type="NCBI Taxonomy" id="123899"/>
    <lineage>
        <taxon>Bacteria</taxon>
        <taxon>Pseudomonadati</taxon>
        <taxon>Pseudomonadota</taxon>
        <taxon>Betaproteobacteria</taxon>
        <taxon>Burkholderiales</taxon>
        <taxon>Alcaligenaceae</taxon>
        <taxon>Bordetella</taxon>
    </lineage>
</organism>
<protein>
    <submittedName>
        <fullName evidence="2">Phage protein</fullName>
    </submittedName>
</protein>
<dbReference type="KEGG" id="btrm:SAMEA390648700154"/>
<feature type="domain" description="Bacteriophage CI repressor N-terminal" evidence="1">
    <location>
        <begin position="22"/>
        <end position="73"/>
    </location>
</feature>
<dbReference type="STRING" id="123899.SAMEA3906487_00154"/>
<sequence>MHEQMARMYEAARAAGRLSGEADQTDLARLLNVAPQNVHNWEKRGPSKDALLDAQAAFGVNATWVTTGSGPMFVGGAAPATDEKWPFARLDLRRIQRLSPDERAYVEGKLEAVIEAVEARIQEQKSGQHAA</sequence>
<dbReference type="Gene3D" id="1.10.260.40">
    <property type="entry name" value="lambda repressor-like DNA-binding domains"/>
    <property type="match status" value="1"/>
</dbReference>
<dbReference type="CDD" id="cd00093">
    <property type="entry name" value="HTH_XRE"/>
    <property type="match status" value="1"/>
</dbReference>
<evidence type="ECO:0000313" key="2">
    <source>
        <dbReference type="EMBL" id="SAI66220.1"/>
    </source>
</evidence>
<dbReference type="GO" id="GO:0045892">
    <property type="term" value="P:negative regulation of DNA-templated transcription"/>
    <property type="evidence" value="ECO:0007669"/>
    <property type="project" value="InterPro"/>
</dbReference>
<accession>A0A157PU49</accession>
<gene>
    <name evidence="2" type="ORF">SAMEA3906487_00154</name>
</gene>
<reference evidence="2 3" key="1">
    <citation type="submission" date="2016-04" db="EMBL/GenBank/DDBJ databases">
        <authorList>
            <consortium name="Pathogen Informatics"/>
        </authorList>
    </citation>
    <scope>NUCLEOTIDE SEQUENCE [LARGE SCALE GENOMIC DNA]</scope>
    <source>
        <strain evidence="2 3">H044680328</strain>
    </source>
</reference>
<name>A0A157PU49_9BORD</name>
<dbReference type="AlphaFoldDB" id="A0A157PU49"/>
<dbReference type="PATRIC" id="fig|123899.6.peg.143"/>
<dbReference type="SUPFAM" id="SSF47413">
    <property type="entry name" value="lambda repressor-like DNA-binding domains"/>
    <property type="match status" value="1"/>
</dbReference>
<dbReference type="InterPro" id="IPR010744">
    <property type="entry name" value="Phage_CI_N"/>
</dbReference>
<dbReference type="EMBL" id="LT546645">
    <property type="protein sequence ID" value="SAI66220.1"/>
    <property type="molecule type" value="Genomic_DNA"/>
</dbReference>
<evidence type="ECO:0000259" key="1">
    <source>
        <dbReference type="Pfam" id="PF07022"/>
    </source>
</evidence>
<dbReference type="InterPro" id="IPR010982">
    <property type="entry name" value="Lambda_DNA-bd_dom_sf"/>
</dbReference>
<dbReference type="InterPro" id="IPR001387">
    <property type="entry name" value="Cro/C1-type_HTH"/>
</dbReference>
<dbReference type="GO" id="GO:0003677">
    <property type="term" value="F:DNA binding"/>
    <property type="evidence" value="ECO:0007669"/>
    <property type="project" value="InterPro"/>
</dbReference>
<dbReference type="Proteomes" id="UP000076825">
    <property type="component" value="Chromosome 1"/>
</dbReference>
<dbReference type="Pfam" id="PF07022">
    <property type="entry name" value="Phage_CI_repr"/>
    <property type="match status" value="1"/>
</dbReference>
<keyword evidence="3" id="KW-1185">Reference proteome</keyword>